<dbReference type="InterPro" id="IPR002560">
    <property type="entry name" value="Transposase_DDE"/>
</dbReference>
<dbReference type="PANTHER" id="PTHR33498">
    <property type="entry name" value="TRANSPOSASE FOR INSERTION SEQUENCE ELEMENT IS1557"/>
    <property type="match status" value="1"/>
</dbReference>
<feature type="domain" description="Transposase IS204/IS1001/IS1096/IS1165 helix-turn-helix" evidence="2">
    <location>
        <begin position="65"/>
        <end position="117"/>
    </location>
</feature>
<evidence type="ECO:0000259" key="1">
    <source>
        <dbReference type="Pfam" id="PF01610"/>
    </source>
</evidence>
<comment type="caution">
    <text evidence="3">The sequence shown here is derived from an EMBL/GenBank/DDBJ whole genome shotgun (WGS) entry which is preliminary data.</text>
</comment>
<gene>
    <name evidence="3" type="ORF">EV141_2382</name>
</gene>
<evidence type="ECO:0000313" key="4">
    <source>
        <dbReference type="Proteomes" id="UP000293519"/>
    </source>
</evidence>
<dbReference type="AlphaFoldDB" id="A0A4Q7LG12"/>
<name>A0A4Q7LG12_9MICO</name>
<dbReference type="Pfam" id="PF13542">
    <property type="entry name" value="HTH_Tnp_ISL3"/>
    <property type="match status" value="1"/>
</dbReference>
<dbReference type="NCBIfam" id="NF033550">
    <property type="entry name" value="transpos_ISL3"/>
    <property type="match status" value="1"/>
</dbReference>
<reference evidence="3 4" key="1">
    <citation type="journal article" date="2015" name="Stand. Genomic Sci.">
        <title>Genomic Encyclopedia of Bacterial and Archaeal Type Strains, Phase III: the genomes of soil and plant-associated and newly described type strains.</title>
        <authorList>
            <person name="Whitman W.B."/>
            <person name="Woyke T."/>
            <person name="Klenk H.P."/>
            <person name="Zhou Y."/>
            <person name="Lilburn T.G."/>
            <person name="Beck B.J."/>
            <person name="De Vos P."/>
            <person name="Vandamme P."/>
            <person name="Eisen J.A."/>
            <person name="Garrity G."/>
            <person name="Hugenholtz P."/>
            <person name="Kyrpides N.C."/>
        </authorList>
    </citation>
    <scope>NUCLEOTIDE SEQUENCE [LARGE SCALE GENOMIC DNA]</scope>
    <source>
        <strain evidence="3 4">CV2</strain>
    </source>
</reference>
<evidence type="ECO:0000313" key="3">
    <source>
        <dbReference type="EMBL" id="RZS53436.1"/>
    </source>
</evidence>
<dbReference type="PANTHER" id="PTHR33498:SF1">
    <property type="entry name" value="TRANSPOSASE FOR INSERTION SEQUENCE ELEMENT IS1557"/>
    <property type="match status" value="1"/>
</dbReference>
<dbReference type="InterPro" id="IPR047951">
    <property type="entry name" value="Transpos_ISL3"/>
</dbReference>
<accession>A0A4Q7LG12</accession>
<sequence length="264" mass="29158">MIVLEVQTDPVTVGCPACGVLAEGRGRRLHRLADAPAFGLPVQVRWSKRLWRCIQAQCPVRSFSETHPFAQPRARLTARAVGWATGMLRTDDTTVAALARRLGVGWHTLWRAIQHHAQEAIGDVARLGGVTSLGVDEHIWKPSCRGADRAVTSMVDLTRDEHGRVRARLLDVVPGRSGTAYAAWLRSTPEAFAPAIEHAALDPFRGYANAIRDELPEAVAVLDAFHVVRLGAKALDECRQRVQQETLGHRGRKDDPLYRIRALL</sequence>
<dbReference type="EMBL" id="SGWW01000006">
    <property type="protein sequence ID" value="RZS53436.1"/>
    <property type="molecule type" value="Genomic_DNA"/>
</dbReference>
<keyword evidence="4" id="KW-1185">Reference proteome</keyword>
<feature type="non-terminal residue" evidence="3">
    <location>
        <position position="264"/>
    </location>
</feature>
<organism evidence="3 4">
    <name type="scientific">Microcella putealis</name>
    <dbReference type="NCBI Taxonomy" id="337005"/>
    <lineage>
        <taxon>Bacteria</taxon>
        <taxon>Bacillati</taxon>
        <taxon>Actinomycetota</taxon>
        <taxon>Actinomycetes</taxon>
        <taxon>Micrococcales</taxon>
        <taxon>Microbacteriaceae</taxon>
        <taxon>Microcella</taxon>
    </lineage>
</organism>
<dbReference type="Proteomes" id="UP000293519">
    <property type="component" value="Unassembled WGS sequence"/>
</dbReference>
<dbReference type="InterPro" id="IPR032877">
    <property type="entry name" value="Transposase_HTH"/>
</dbReference>
<proteinExistence type="predicted"/>
<protein>
    <submittedName>
        <fullName evidence="3">Transposase ISL3 family protein</fullName>
    </submittedName>
</protein>
<feature type="domain" description="Transposase IS204/IS1001/IS1096/IS1165 DDE" evidence="1">
    <location>
        <begin position="133"/>
        <end position="264"/>
    </location>
</feature>
<dbReference type="Pfam" id="PF01610">
    <property type="entry name" value="DDE_Tnp_ISL3"/>
    <property type="match status" value="1"/>
</dbReference>
<evidence type="ECO:0000259" key="2">
    <source>
        <dbReference type="Pfam" id="PF13542"/>
    </source>
</evidence>